<keyword evidence="3" id="KW-1134">Transmembrane beta strand</keyword>
<dbReference type="InterPro" id="IPR050330">
    <property type="entry name" value="Bact_OuterMem_StrucFunc"/>
</dbReference>
<keyword evidence="7" id="KW-0626">Porin</keyword>
<gene>
    <name evidence="14" type="ORF">GTP77_27695</name>
</gene>
<sequence length="349" mass="37535">MKKTNKLAIIAAIVTLSSTAAMAQDAQINPNWYIQPSLSTFNPDSGFVTDKSAYGAGLKFGKAIAPSWDIQAGYTYARAKEDARRYQQETLGLDGLYLFSRNSFRPFLLAGIGAERDTQNQPLRSEVRKSSPFISAGLGFQADLTDRAAMQVDLRNVHGFLRGSAFPAVGSKSNNLYLTFGLNYALGAKPVPPAPAPAPAPAPEPVAAPAPAPVAPPPPPAPRFEKITMSATELFAFDSAKLNPNQPKLDELATLLNNNPSVGNVTITGHTDLIGSDKYNQKLSEQRANSVKAYLTGKGVAADRLTAVGKGESQPVVKCDNKKRADLIKCLEPNRRVEVDQVTIERRVN</sequence>
<dbReference type="PANTHER" id="PTHR30329">
    <property type="entry name" value="STATOR ELEMENT OF FLAGELLAR MOTOR COMPLEX"/>
    <property type="match status" value="1"/>
</dbReference>
<keyword evidence="4" id="KW-0812">Transmembrane</keyword>
<evidence type="ECO:0000256" key="11">
    <source>
        <dbReference type="SAM" id="MobiDB-lite"/>
    </source>
</evidence>
<keyword evidence="9" id="KW-0998">Cell outer membrane</keyword>
<feature type="domain" description="OmpA-like" evidence="13">
    <location>
        <begin position="222"/>
        <end position="345"/>
    </location>
</feature>
<dbReference type="AlphaFoldDB" id="A0A7X4HIE3"/>
<protein>
    <submittedName>
        <fullName evidence="14">OmpA family protein</fullName>
    </submittedName>
</protein>
<evidence type="ECO:0000256" key="1">
    <source>
        <dbReference type="ARBA" id="ARBA00004571"/>
    </source>
</evidence>
<evidence type="ECO:0000256" key="2">
    <source>
        <dbReference type="ARBA" id="ARBA00022448"/>
    </source>
</evidence>
<evidence type="ECO:0000256" key="4">
    <source>
        <dbReference type="ARBA" id="ARBA00022692"/>
    </source>
</evidence>
<evidence type="ECO:0000256" key="9">
    <source>
        <dbReference type="ARBA" id="ARBA00023237"/>
    </source>
</evidence>
<feature type="region of interest" description="Disordered" evidence="11">
    <location>
        <begin position="193"/>
        <end position="219"/>
    </location>
</feature>
<dbReference type="PRINTS" id="PR01021">
    <property type="entry name" value="OMPADOMAIN"/>
</dbReference>
<feature type="signal peptide" evidence="12">
    <location>
        <begin position="1"/>
        <end position="23"/>
    </location>
</feature>
<dbReference type="Proteomes" id="UP000450676">
    <property type="component" value="Unassembled WGS sequence"/>
</dbReference>
<keyword evidence="8 10" id="KW-0472">Membrane</keyword>
<dbReference type="RefSeq" id="WP_161075377.1">
    <property type="nucleotide sequence ID" value="NZ_WWCU01000055.1"/>
</dbReference>
<dbReference type="InterPro" id="IPR006690">
    <property type="entry name" value="OMPA-like_CS"/>
</dbReference>
<dbReference type="InterPro" id="IPR006664">
    <property type="entry name" value="OMP_bac"/>
</dbReference>
<dbReference type="InterPro" id="IPR011250">
    <property type="entry name" value="OMP/PagP_B-barrel"/>
</dbReference>
<name>A0A7X4HIE3_9BURK</name>
<evidence type="ECO:0000256" key="5">
    <source>
        <dbReference type="ARBA" id="ARBA00022729"/>
    </source>
</evidence>
<reference evidence="14 15" key="1">
    <citation type="submission" date="2019-12" db="EMBL/GenBank/DDBJ databases">
        <title>Novel species isolated from a subtropical stream in China.</title>
        <authorList>
            <person name="Lu H."/>
        </authorList>
    </citation>
    <scope>NUCLEOTIDE SEQUENCE [LARGE SCALE GENOMIC DNA]</scope>
    <source>
        <strain evidence="14 15">FT127W</strain>
    </source>
</reference>
<dbReference type="InterPro" id="IPR036737">
    <property type="entry name" value="OmpA-like_sf"/>
</dbReference>
<accession>A0A7X4HIE3</accession>
<keyword evidence="15" id="KW-1185">Reference proteome</keyword>
<dbReference type="PROSITE" id="PS51123">
    <property type="entry name" value="OMPA_2"/>
    <property type="match status" value="1"/>
</dbReference>
<dbReference type="CDD" id="cd07185">
    <property type="entry name" value="OmpA_C-like"/>
    <property type="match status" value="1"/>
</dbReference>
<keyword evidence="5 12" id="KW-0732">Signal</keyword>
<dbReference type="InterPro" id="IPR006665">
    <property type="entry name" value="OmpA-like"/>
</dbReference>
<comment type="caution">
    <text evidence="14">The sequence shown here is derived from an EMBL/GenBank/DDBJ whole genome shotgun (WGS) entry which is preliminary data.</text>
</comment>
<dbReference type="Gene3D" id="3.30.1330.60">
    <property type="entry name" value="OmpA-like domain"/>
    <property type="match status" value="1"/>
</dbReference>
<evidence type="ECO:0000256" key="7">
    <source>
        <dbReference type="ARBA" id="ARBA00023114"/>
    </source>
</evidence>
<dbReference type="SUPFAM" id="SSF56925">
    <property type="entry name" value="OMPA-like"/>
    <property type="match status" value="1"/>
</dbReference>
<keyword evidence="6" id="KW-0406">Ion transport</keyword>
<dbReference type="GO" id="GO:0046930">
    <property type="term" value="C:pore complex"/>
    <property type="evidence" value="ECO:0007669"/>
    <property type="project" value="UniProtKB-KW"/>
</dbReference>
<evidence type="ECO:0000256" key="10">
    <source>
        <dbReference type="PROSITE-ProRule" id="PRU00473"/>
    </source>
</evidence>
<evidence type="ECO:0000256" key="6">
    <source>
        <dbReference type="ARBA" id="ARBA00023065"/>
    </source>
</evidence>
<dbReference type="InterPro" id="IPR027385">
    <property type="entry name" value="Beta-barrel_OMP"/>
</dbReference>
<dbReference type="SUPFAM" id="SSF103088">
    <property type="entry name" value="OmpA-like"/>
    <property type="match status" value="1"/>
</dbReference>
<evidence type="ECO:0000313" key="14">
    <source>
        <dbReference type="EMBL" id="MYN11107.1"/>
    </source>
</evidence>
<comment type="subcellular location">
    <subcellularLocation>
        <location evidence="1">Cell outer membrane</location>
        <topology evidence="1">Multi-pass membrane protein</topology>
    </subcellularLocation>
</comment>
<dbReference type="Gene3D" id="2.40.160.20">
    <property type="match status" value="1"/>
</dbReference>
<proteinExistence type="predicted"/>
<dbReference type="Pfam" id="PF00691">
    <property type="entry name" value="OmpA"/>
    <property type="match status" value="1"/>
</dbReference>
<dbReference type="PANTHER" id="PTHR30329:SF21">
    <property type="entry name" value="LIPOPROTEIN YIAD-RELATED"/>
    <property type="match status" value="1"/>
</dbReference>
<dbReference type="PROSITE" id="PS01068">
    <property type="entry name" value="OMPA_1"/>
    <property type="match status" value="1"/>
</dbReference>
<dbReference type="GO" id="GO:0015288">
    <property type="term" value="F:porin activity"/>
    <property type="evidence" value="ECO:0007669"/>
    <property type="project" value="UniProtKB-KW"/>
</dbReference>
<feature type="chain" id="PRO_5031502158" evidence="12">
    <location>
        <begin position="24"/>
        <end position="349"/>
    </location>
</feature>
<dbReference type="EMBL" id="WWCU01000055">
    <property type="protein sequence ID" value="MYN11107.1"/>
    <property type="molecule type" value="Genomic_DNA"/>
</dbReference>
<keyword evidence="2" id="KW-0813">Transport</keyword>
<dbReference type="GO" id="GO:0009279">
    <property type="term" value="C:cell outer membrane"/>
    <property type="evidence" value="ECO:0007669"/>
    <property type="project" value="UniProtKB-SubCell"/>
</dbReference>
<evidence type="ECO:0000259" key="13">
    <source>
        <dbReference type="PROSITE" id="PS51123"/>
    </source>
</evidence>
<evidence type="ECO:0000256" key="3">
    <source>
        <dbReference type="ARBA" id="ARBA00022452"/>
    </source>
</evidence>
<evidence type="ECO:0000313" key="15">
    <source>
        <dbReference type="Proteomes" id="UP000450676"/>
    </source>
</evidence>
<evidence type="ECO:0000256" key="12">
    <source>
        <dbReference type="SAM" id="SignalP"/>
    </source>
</evidence>
<organism evidence="14 15">
    <name type="scientific">Pseudoduganella aquatica</name>
    <dbReference type="NCBI Taxonomy" id="2660641"/>
    <lineage>
        <taxon>Bacteria</taxon>
        <taxon>Pseudomonadati</taxon>
        <taxon>Pseudomonadota</taxon>
        <taxon>Betaproteobacteria</taxon>
        <taxon>Burkholderiales</taxon>
        <taxon>Oxalobacteraceae</taxon>
        <taxon>Telluria group</taxon>
        <taxon>Pseudoduganella</taxon>
    </lineage>
</organism>
<evidence type="ECO:0000256" key="8">
    <source>
        <dbReference type="ARBA" id="ARBA00023136"/>
    </source>
</evidence>
<dbReference type="Pfam" id="PF13505">
    <property type="entry name" value="OMP_b-brl"/>
    <property type="match status" value="1"/>
</dbReference>
<dbReference type="GO" id="GO:0006811">
    <property type="term" value="P:monoatomic ion transport"/>
    <property type="evidence" value="ECO:0007669"/>
    <property type="project" value="UniProtKB-KW"/>
</dbReference>